<gene>
    <name evidence="5" type="primary">LOC108671757</name>
</gene>
<dbReference type="AlphaFoldDB" id="A0A8B7NMB7"/>
<dbReference type="RefSeq" id="XP_018014820.1">
    <property type="nucleotide sequence ID" value="XM_018159331.2"/>
</dbReference>
<evidence type="ECO:0000256" key="1">
    <source>
        <dbReference type="ARBA" id="ARBA00023136"/>
    </source>
</evidence>
<sequence length="234" mass="26574">MSASLMPFVLDNLSDLRVREKLLRLCQHLAIFASPHLAPHNQAKLDRISCDIGLARLVFRSFDELPKLRTTFVTYHNKPRQNCGALDRLMWLLSVLGNVCDSLYYPAEKIAWLWPANPRAASCKTVATKLWVMSLFCTILRTLLTMRQLKRDKKLGSSEERGKLYRQQVLTLIMSAADFKNGMTMLYSSTGSRSQIGALGSLSSLLGLYSVLRAKRQQLLDERRMIARARGILE</sequence>
<protein>
    <submittedName>
        <fullName evidence="5">Peroxisomal membrane protein 11C</fullName>
    </submittedName>
</protein>
<dbReference type="InterPro" id="IPR026510">
    <property type="entry name" value="PEX11C_met"/>
</dbReference>
<dbReference type="InterPro" id="IPR008733">
    <property type="entry name" value="PEX11"/>
</dbReference>
<keyword evidence="4" id="KW-1185">Reference proteome</keyword>
<reference evidence="5" key="1">
    <citation type="submission" date="2025-08" db="UniProtKB">
        <authorList>
            <consortium name="RefSeq"/>
        </authorList>
    </citation>
    <scope>IDENTIFICATION</scope>
    <source>
        <tissue evidence="5">Whole organism</tissue>
    </source>
</reference>
<evidence type="ECO:0000313" key="4">
    <source>
        <dbReference type="Proteomes" id="UP000694843"/>
    </source>
</evidence>
<dbReference type="Pfam" id="PF05648">
    <property type="entry name" value="PEX11"/>
    <property type="match status" value="1"/>
</dbReference>
<organism evidence="4 5">
    <name type="scientific">Hyalella azteca</name>
    <name type="common">Amphipod</name>
    <dbReference type="NCBI Taxonomy" id="294128"/>
    <lineage>
        <taxon>Eukaryota</taxon>
        <taxon>Metazoa</taxon>
        <taxon>Ecdysozoa</taxon>
        <taxon>Arthropoda</taxon>
        <taxon>Crustacea</taxon>
        <taxon>Multicrustacea</taxon>
        <taxon>Malacostraca</taxon>
        <taxon>Eumalacostraca</taxon>
        <taxon>Peracarida</taxon>
        <taxon>Amphipoda</taxon>
        <taxon>Senticaudata</taxon>
        <taxon>Talitrida</taxon>
        <taxon>Talitroidea</taxon>
        <taxon>Hyalellidae</taxon>
        <taxon>Hyalella</taxon>
    </lineage>
</organism>
<accession>A0A8B7NMB7</accession>
<dbReference type="OrthoDB" id="10005898at2759"/>
<dbReference type="GeneID" id="108671757"/>
<name>A0A8B7NMB7_HYAAZ</name>
<evidence type="ECO:0000256" key="3">
    <source>
        <dbReference type="ARBA" id="ARBA00046271"/>
    </source>
</evidence>
<evidence type="ECO:0000256" key="2">
    <source>
        <dbReference type="ARBA" id="ARBA00023140"/>
    </source>
</evidence>
<proteinExistence type="predicted"/>
<comment type="subcellular location">
    <subcellularLocation>
        <location evidence="3">Peroxisome membrane</location>
    </subcellularLocation>
</comment>
<dbReference type="GO" id="GO:0005778">
    <property type="term" value="C:peroxisomal membrane"/>
    <property type="evidence" value="ECO:0007669"/>
    <property type="project" value="UniProtKB-SubCell"/>
</dbReference>
<dbReference type="PANTHER" id="PTHR20990">
    <property type="entry name" value="PEROXISOMAL BIOGENESIS FACTOR 11"/>
    <property type="match status" value="1"/>
</dbReference>
<dbReference type="GO" id="GO:0016559">
    <property type="term" value="P:peroxisome fission"/>
    <property type="evidence" value="ECO:0007669"/>
    <property type="project" value="InterPro"/>
</dbReference>
<dbReference type="PANTHER" id="PTHR20990:SF1">
    <property type="entry name" value="PEROXISOMAL MEMBRANE PROTEIN 11C"/>
    <property type="match status" value="1"/>
</dbReference>
<keyword evidence="2" id="KW-0576">Peroxisome</keyword>
<dbReference type="KEGG" id="hazt:108671757"/>
<evidence type="ECO:0000313" key="5">
    <source>
        <dbReference type="RefSeq" id="XP_018014820.1"/>
    </source>
</evidence>
<dbReference type="Proteomes" id="UP000694843">
    <property type="component" value="Unplaced"/>
</dbReference>
<keyword evidence="1" id="KW-0472">Membrane</keyword>